<evidence type="ECO:0000256" key="5">
    <source>
        <dbReference type="ARBA" id="ARBA00023128"/>
    </source>
</evidence>
<keyword evidence="3" id="KW-0809">Transit peptide</keyword>
<evidence type="ECO:0000313" key="9">
    <source>
        <dbReference type="Proteomes" id="UP001341840"/>
    </source>
</evidence>
<protein>
    <recommendedName>
        <fullName evidence="7">Large ribosomal subunit protein bL32m</fullName>
    </recommendedName>
</protein>
<keyword evidence="6" id="KW-0687">Ribonucleoprotein</keyword>
<keyword evidence="5" id="KW-0496">Mitochondrion</keyword>
<reference evidence="8 9" key="1">
    <citation type="journal article" date="2023" name="Plants (Basel)">
        <title>Bridging the Gap: Combining Genomics and Transcriptomics Approaches to Understand Stylosanthes scabra, an Orphan Legume from the Brazilian Caatinga.</title>
        <authorList>
            <person name="Ferreira-Neto J.R.C."/>
            <person name="da Silva M.D."/>
            <person name="Binneck E."/>
            <person name="de Melo N.F."/>
            <person name="da Silva R.H."/>
            <person name="de Melo A.L.T.M."/>
            <person name="Pandolfi V."/>
            <person name="Bustamante F.O."/>
            <person name="Brasileiro-Vidal A.C."/>
            <person name="Benko-Iseppon A.M."/>
        </authorList>
    </citation>
    <scope>NUCLEOTIDE SEQUENCE [LARGE SCALE GENOMIC DNA]</scope>
    <source>
        <tissue evidence="8">Leaves</tissue>
    </source>
</reference>
<evidence type="ECO:0000313" key="8">
    <source>
        <dbReference type="EMBL" id="MED6183086.1"/>
    </source>
</evidence>
<comment type="similarity">
    <text evidence="2">Belongs to the bacterial ribosomal protein bL32 family.</text>
</comment>
<organism evidence="8 9">
    <name type="scientific">Stylosanthes scabra</name>
    <dbReference type="NCBI Taxonomy" id="79078"/>
    <lineage>
        <taxon>Eukaryota</taxon>
        <taxon>Viridiplantae</taxon>
        <taxon>Streptophyta</taxon>
        <taxon>Embryophyta</taxon>
        <taxon>Tracheophyta</taxon>
        <taxon>Spermatophyta</taxon>
        <taxon>Magnoliopsida</taxon>
        <taxon>eudicotyledons</taxon>
        <taxon>Gunneridae</taxon>
        <taxon>Pentapetalae</taxon>
        <taxon>rosids</taxon>
        <taxon>fabids</taxon>
        <taxon>Fabales</taxon>
        <taxon>Fabaceae</taxon>
        <taxon>Papilionoideae</taxon>
        <taxon>50 kb inversion clade</taxon>
        <taxon>dalbergioids sensu lato</taxon>
        <taxon>Dalbergieae</taxon>
        <taxon>Pterocarpus clade</taxon>
        <taxon>Stylosanthes</taxon>
    </lineage>
</organism>
<evidence type="ECO:0000256" key="1">
    <source>
        <dbReference type="ARBA" id="ARBA00004173"/>
    </source>
</evidence>
<dbReference type="InterPro" id="IPR051991">
    <property type="entry name" value="Mitoribosomal_protein_bL32"/>
</dbReference>
<keyword evidence="4" id="KW-0689">Ribosomal protein</keyword>
<keyword evidence="9" id="KW-1185">Reference proteome</keyword>
<evidence type="ECO:0000256" key="6">
    <source>
        <dbReference type="ARBA" id="ARBA00023274"/>
    </source>
</evidence>
<name>A0ABU6WE37_9FABA</name>
<evidence type="ECO:0000256" key="7">
    <source>
        <dbReference type="ARBA" id="ARBA00039935"/>
    </source>
</evidence>
<sequence length="189" mass="20811">MLQPPLPLSFPAISCEPNFSLPSFFQFFRKFNPTAMAMARFTVLKSTAGEIGSILGFRRWIQSVAQSPPLAGIIDNGVQSSQPVLPELSSPSSYLGGSMELMAVPKKRISKHKRGIRNGPKALKPTPVIVLCKTKVAMQLCLKKQNLVESSPPSPNEVRLQIAILLCLGLYCVSRVKDCAVRFTMYLFI</sequence>
<proteinExistence type="inferred from homology"/>
<dbReference type="SUPFAM" id="SSF57829">
    <property type="entry name" value="Zn-binding ribosomal proteins"/>
    <property type="match status" value="1"/>
</dbReference>
<evidence type="ECO:0000256" key="4">
    <source>
        <dbReference type="ARBA" id="ARBA00022980"/>
    </source>
</evidence>
<dbReference type="PANTHER" id="PTHR21026">
    <property type="entry name" value="39S RIBOSOMAL PROTEIN L32, MITOCHONDRIAL"/>
    <property type="match status" value="1"/>
</dbReference>
<dbReference type="PANTHER" id="PTHR21026:SF2">
    <property type="entry name" value="LARGE RIBOSOMAL SUBUNIT PROTEIN BL32M"/>
    <property type="match status" value="1"/>
</dbReference>
<dbReference type="InterPro" id="IPR011332">
    <property type="entry name" value="Ribosomal_zn-bd"/>
</dbReference>
<accession>A0ABU6WE37</accession>
<gene>
    <name evidence="8" type="ORF">PIB30_034829</name>
</gene>
<dbReference type="Proteomes" id="UP001341840">
    <property type="component" value="Unassembled WGS sequence"/>
</dbReference>
<comment type="subcellular location">
    <subcellularLocation>
        <location evidence="1">Mitochondrion</location>
    </subcellularLocation>
</comment>
<dbReference type="EMBL" id="JASCZI010181406">
    <property type="protein sequence ID" value="MED6183086.1"/>
    <property type="molecule type" value="Genomic_DNA"/>
</dbReference>
<evidence type="ECO:0000256" key="2">
    <source>
        <dbReference type="ARBA" id="ARBA00008560"/>
    </source>
</evidence>
<comment type="caution">
    <text evidence="8">The sequence shown here is derived from an EMBL/GenBank/DDBJ whole genome shotgun (WGS) entry which is preliminary data.</text>
</comment>
<evidence type="ECO:0000256" key="3">
    <source>
        <dbReference type="ARBA" id="ARBA00022946"/>
    </source>
</evidence>